<keyword evidence="1" id="KW-0472">Membrane</keyword>
<comment type="caution">
    <text evidence="3">The sequence shown here is derived from an EMBL/GenBank/DDBJ whole genome shotgun (WGS) entry which is preliminary data.</text>
</comment>
<evidence type="ECO:0000256" key="1">
    <source>
        <dbReference type="SAM" id="Phobius"/>
    </source>
</evidence>
<name>A0A9P5U3Y1_9AGAR</name>
<evidence type="ECO:0000256" key="2">
    <source>
        <dbReference type="SAM" id="SignalP"/>
    </source>
</evidence>
<sequence>MSVCATSLMIWLNMVGLEALGGPFDRRDIGNNVFIITMVFQRVTFFISDSLVVWRAWILWDRNIFVRLLLIVCLLGTITATFVQGGLAINEQIRQTGGIAPGLGVETLIFTLPLLLTNICATVLIGIRIWQYRRDIMNQLSRSGSRTTSLHTVLVIFLESSALYCVFWILALLATQGNVLSIEATIVIMTSLPYVTSIYPIVVIIMVALHKNGEYELSSIQTSSMETPSVNPDTNRRSLQLNSIKT</sequence>
<feature type="transmembrane region" description="Helical" evidence="1">
    <location>
        <begin position="150"/>
        <end position="174"/>
    </location>
</feature>
<accession>A0A9P5U3Y1</accession>
<proteinExistence type="predicted"/>
<feature type="chain" id="PRO_5040474662" evidence="2">
    <location>
        <begin position="20"/>
        <end position="246"/>
    </location>
</feature>
<feature type="transmembrane region" description="Helical" evidence="1">
    <location>
        <begin position="64"/>
        <end position="89"/>
    </location>
</feature>
<feature type="transmembrane region" description="Helical" evidence="1">
    <location>
        <begin position="29"/>
        <end position="52"/>
    </location>
</feature>
<evidence type="ECO:0000313" key="3">
    <source>
        <dbReference type="EMBL" id="KAF9065014.1"/>
    </source>
</evidence>
<keyword evidence="1" id="KW-1133">Transmembrane helix</keyword>
<organism evidence="3 4">
    <name type="scientific">Rhodocollybia butyracea</name>
    <dbReference type="NCBI Taxonomy" id="206335"/>
    <lineage>
        <taxon>Eukaryota</taxon>
        <taxon>Fungi</taxon>
        <taxon>Dikarya</taxon>
        <taxon>Basidiomycota</taxon>
        <taxon>Agaricomycotina</taxon>
        <taxon>Agaricomycetes</taxon>
        <taxon>Agaricomycetidae</taxon>
        <taxon>Agaricales</taxon>
        <taxon>Marasmiineae</taxon>
        <taxon>Omphalotaceae</taxon>
        <taxon>Rhodocollybia</taxon>
    </lineage>
</organism>
<dbReference type="EMBL" id="JADNRY010000110">
    <property type="protein sequence ID" value="KAF9065014.1"/>
    <property type="molecule type" value="Genomic_DNA"/>
</dbReference>
<dbReference type="Proteomes" id="UP000772434">
    <property type="component" value="Unassembled WGS sequence"/>
</dbReference>
<dbReference type="AlphaFoldDB" id="A0A9P5U3Y1"/>
<feature type="transmembrane region" description="Helical" evidence="1">
    <location>
        <begin position="109"/>
        <end position="130"/>
    </location>
</feature>
<feature type="signal peptide" evidence="2">
    <location>
        <begin position="1"/>
        <end position="19"/>
    </location>
</feature>
<reference evidence="3" key="1">
    <citation type="submission" date="2020-11" db="EMBL/GenBank/DDBJ databases">
        <authorList>
            <consortium name="DOE Joint Genome Institute"/>
            <person name="Ahrendt S."/>
            <person name="Riley R."/>
            <person name="Andreopoulos W."/>
            <person name="Labutti K."/>
            <person name="Pangilinan J."/>
            <person name="Ruiz-Duenas F.J."/>
            <person name="Barrasa J.M."/>
            <person name="Sanchez-Garcia M."/>
            <person name="Camarero S."/>
            <person name="Miyauchi S."/>
            <person name="Serrano A."/>
            <person name="Linde D."/>
            <person name="Babiker R."/>
            <person name="Drula E."/>
            <person name="Ayuso-Fernandez I."/>
            <person name="Pacheco R."/>
            <person name="Padilla G."/>
            <person name="Ferreira P."/>
            <person name="Barriuso J."/>
            <person name="Kellner H."/>
            <person name="Castanera R."/>
            <person name="Alfaro M."/>
            <person name="Ramirez L."/>
            <person name="Pisabarro A.G."/>
            <person name="Kuo A."/>
            <person name="Tritt A."/>
            <person name="Lipzen A."/>
            <person name="He G."/>
            <person name="Yan M."/>
            <person name="Ng V."/>
            <person name="Cullen D."/>
            <person name="Martin F."/>
            <person name="Rosso M.-N."/>
            <person name="Henrissat B."/>
            <person name="Hibbett D."/>
            <person name="Martinez A.T."/>
            <person name="Grigoriev I.V."/>
        </authorList>
    </citation>
    <scope>NUCLEOTIDE SEQUENCE</scope>
    <source>
        <strain evidence="3">AH 40177</strain>
    </source>
</reference>
<keyword evidence="4" id="KW-1185">Reference proteome</keyword>
<keyword evidence="2" id="KW-0732">Signal</keyword>
<feature type="transmembrane region" description="Helical" evidence="1">
    <location>
        <begin position="186"/>
        <end position="209"/>
    </location>
</feature>
<dbReference type="OrthoDB" id="3174319at2759"/>
<protein>
    <submittedName>
        <fullName evidence="3">Uncharacterized protein</fullName>
    </submittedName>
</protein>
<evidence type="ECO:0000313" key="4">
    <source>
        <dbReference type="Proteomes" id="UP000772434"/>
    </source>
</evidence>
<gene>
    <name evidence="3" type="ORF">BDP27DRAFT_1425190</name>
</gene>
<keyword evidence="1" id="KW-0812">Transmembrane</keyword>